<reference evidence="2" key="1">
    <citation type="submission" date="2022-10" db="EMBL/GenBank/DDBJ databases">
        <authorList>
            <person name="Aires J."/>
            <person name="Mesa V."/>
        </authorList>
    </citation>
    <scope>NUCLEOTIDE SEQUENCE</scope>
    <source>
        <strain evidence="2">Clostridium neonatale JD116</strain>
    </source>
</reference>
<organism evidence="2 3">
    <name type="scientific">Clostridium neonatale</name>
    <dbReference type="NCBI Taxonomy" id="137838"/>
    <lineage>
        <taxon>Bacteria</taxon>
        <taxon>Bacillati</taxon>
        <taxon>Bacillota</taxon>
        <taxon>Clostridia</taxon>
        <taxon>Eubacteriales</taxon>
        <taxon>Clostridiaceae</taxon>
        <taxon>Clostridium</taxon>
    </lineage>
</organism>
<dbReference type="Proteomes" id="UP001189143">
    <property type="component" value="Unassembled WGS sequence"/>
</dbReference>
<dbReference type="InterPro" id="IPR017850">
    <property type="entry name" value="Alkaline_phosphatase_core_sf"/>
</dbReference>
<protein>
    <recommendedName>
        <fullName evidence="1">Sulfatase N-terminal domain-containing protein</fullName>
    </recommendedName>
</protein>
<proteinExistence type="predicted"/>
<evidence type="ECO:0000313" key="2">
    <source>
        <dbReference type="EMBL" id="CAI3559449.1"/>
    </source>
</evidence>
<dbReference type="SUPFAM" id="SSF53649">
    <property type="entry name" value="Alkaline phosphatase-like"/>
    <property type="match status" value="1"/>
</dbReference>
<dbReference type="EMBL" id="CAMTCP010000111">
    <property type="protein sequence ID" value="CAI3559449.1"/>
    <property type="molecule type" value="Genomic_DNA"/>
</dbReference>
<dbReference type="InterPro" id="IPR000917">
    <property type="entry name" value="Sulfatase_N"/>
</dbReference>
<evidence type="ECO:0000313" key="3">
    <source>
        <dbReference type="Proteomes" id="UP001189143"/>
    </source>
</evidence>
<sequence>MYTTNHRVFNPNYNTNNIRNKKIYSEIFQENDYNTAKIDGDWRSNPQIGYSKGFNRYLYQPSIRGMHCDDVINETIEHLEAFKETNNFVWICIPDLHDIADEYETRLSTQIKSSINIRPLAKNVETSVNKKYDEGKIERYKIQLARIDTYLNILYKYIIEKYNDDEFIVSLVSDHGQGYFIRENEEMLEQERIKVPFMLRGKNIPQGECFEMVQSMDLFPIILNSIGIEDFKDRDGIVPKYFGGGVGRSYTISETFFPKTPYKATINDKVHKFFFEAEGLCGVDGRFELGNFKTKLINKKNNSDESKENTDKLNKYIDIIIDHIKEYIIY</sequence>
<gene>
    <name evidence="2" type="ORF">CNEO2_10068</name>
</gene>
<comment type="caution">
    <text evidence="2">The sequence shown here is derived from an EMBL/GenBank/DDBJ whole genome shotgun (WGS) entry which is preliminary data.</text>
</comment>
<name>A0AAD1YDQ8_9CLOT</name>
<evidence type="ECO:0000259" key="1">
    <source>
        <dbReference type="Pfam" id="PF00884"/>
    </source>
</evidence>
<feature type="domain" description="Sulfatase N-terminal" evidence="1">
    <location>
        <begin position="13"/>
        <end position="227"/>
    </location>
</feature>
<dbReference type="AlphaFoldDB" id="A0AAD1YDQ8"/>
<dbReference type="Pfam" id="PF00884">
    <property type="entry name" value="Sulfatase"/>
    <property type="match status" value="1"/>
</dbReference>
<accession>A0AAD1YDQ8</accession>
<dbReference type="Gene3D" id="3.40.720.10">
    <property type="entry name" value="Alkaline Phosphatase, subunit A"/>
    <property type="match status" value="1"/>
</dbReference>